<keyword evidence="5 7" id="KW-0472">Membrane</keyword>
<comment type="subcellular location">
    <subcellularLocation>
        <location evidence="1">Membrane</location>
        <topology evidence="1">Multi-pass membrane protein</topology>
    </subcellularLocation>
</comment>
<accession>A0A1E3PDR1</accession>
<keyword evidence="4 7" id="KW-1133">Transmembrane helix</keyword>
<feature type="region of interest" description="Disordered" evidence="6">
    <location>
        <begin position="1"/>
        <end position="54"/>
    </location>
</feature>
<dbReference type="STRING" id="857566.A0A1E3PDR1"/>
<organism evidence="8 9">
    <name type="scientific">Nadsonia fulvescens var. elongata DSM 6958</name>
    <dbReference type="NCBI Taxonomy" id="857566"/>
    <lineage>
        <taxon>Eukaryota</taxon>
        <taxon>Fungi</taxon>
        <taxon>Dikarya</taxon>
        <taxon>Ascomycota</taxon>
        <taxon>Saccharomycotina</taxon>
        <taxon>Dipodascomycetes</taxon>
        <taxon>Dipodascales</taxon>
        <taxon>Dipodascales incertae sedis</taxon>
        <taxon>Nadsonia</taxon>
    </lineage>
</organism>
<dbReference type="GO" id="GO:0005886">
    <property type="term" value="C:plasma membrane"/>
    <property type="evidence" value="ECO:0007669"/>
    <property type="project" value="TreeGrafter"/>
</dbReference>
<name>A0A1E3PDR1_9ASCO</name>
<reference evidence="8 9" key="1">
    <citation type="journal article" date="2016" name="Proc. Natl. Acad. Sci. U.S.A.">
        <title>Comparative genomics of biotechnologically important yeasts.</title>
        <authorList>
            <person name="Riley R."/>
            <person name="Haridas S."/>
            <person name="Wolfe K.H."/>
            <person name="Lopes M.R."/>
            <person name="Hittinger C.T."/>
            <person name="Goeker M."/>
            <person name="Salamov A.A."/>
            <person name="Wisecaver J.H."/>
            <person name="Long T.M."/>
            <person name="Calvey C.H."/>
            <person name="Aerts A.L."/>
            <person name="Barry K.W."/>
            <person name="Choi C."/>
            <person name="Clum A."/>
            <person name="Coughlan A.Y."/>
            <person name="Deshpande S."/>
            <person name="Douglass A.P."/>
            <person name="Hanson S.J."/>
            <person name="Klenk H.-P."/>
            <person name="LaButti K.M."/>
            <person name="Lapidus A."/>
            <person name="Lindquist E.A."/>
            <person name="Lipzen A.M."/>
            <person name="Meier-Kolthoff J.P."/>
            <person name="Ohm R.A."/>
            <person name="Otillar R.P."/>
            <person name="Pangilinan J.L."/>
            <person name="Peng Y."/>
            <person name="Rokas A."/>
            <person name="Rosa C.A."/>
            <person name="Scheuner C."/>
            <person name="Sibirny A.A."/>
            <person name="Slot J.C."/>
            <person name="Stielow J.B."/>
            <person name="Sun H."/>
            <person name="Kurtzman C.P."/>
            <person name="Blackwell M."/>
            <person name="Grigoriev I.V."/>
            <person name="Jeffries T.W."/>
        </authorList>
    </citation>
    <scope>NUCLEOTIDE SEQUENCE [LARGE SCALE GENOMIC DNA]</scope>
    <source>
        <strain evidence="8 9">DSM 6958</strain>
    </source>
</reference>
<evidence type="ECO:0000256" key="5">
    <source>
        <dbReference type="ARBA" id="ARBA00023136"/>
    </source>
</evidence>
<dbReference type="OrthoDB" id="3936150at2759"/>
<feature type="compositionally biased region" description="Basic and acidic residues" evidence="6">
    <location>
        <begin position="1"/>
        <end position="16"/>
    </location>
</feature>
<proteinExistence type="predicted"/>
<evidence type="ECO:0000313" key="9">
    <source>
        <dbReference type="Proteomes" id="UP000095009"/>
    </source>
</evidence>
<dbReference type="EMBL" id="KV454414">
    <property type="protein sequence ID" value="ODQ63579.1"/>
    <property type="molecule type" value="Genomic_DNA"/>
</dbReference>
<evidence type="ECO:0000256" key="1">
    <source>
        <dbReference type="ARBA" id="ARBA00004141"/>
    </source>
</evidence>
<evidence type="ECO:0000256" key="4">
    <source>
        <dbReference type="ARBA" id="ARBA00022989"/>
    </source>
</evidence>
<dbReference type="PANTHER" id="PTHR23502">
    <property type="entry name" value="MAJOR FACILITATOR SUPERFAMILY"/>
    <property type="match status" value="1"/>
</dbReference>
<keyword evidence="9" id="KW-1185">Reference proteome</keyword>
<protein>
    <recommendedName>
        <fullName evidence="10">MFS general substrate transporter</fullName>
    </recommendedName>
</protein>
<dbReference type="GO" id="GO:0022857">
    <property type="term" value="F:transmembrane transporter activity"/>
    <property type="evidence" value="ECO:0007669"/>
    <property type="project" value="TreeGrafter"/>
</dbReference>
<dbReference type="AlphaFoldDB" id="A0A1E3PDR1"/>
<sequence length="224" mass="25380">MIDIESHPARSCEETYHSAIINNEPNDEPDMADKKRNLEPSEIPTLKNKDTPPLENEDQYLVRWDGLDDHENVQQNMSLTQKSWTRAYVLGPLSEFYGRRPTAFMAVSAGTIPNLFTKSQIGLPMILFTLTPITGPAPWPFGVWVGYIYGYGAFVTFNSVLLYTVDTYQQYTNGAVSANSFVRSMMADAFPLFDNFMYEGMGFHWASNLLAFISILMIPSPFIF</sequence>
<evidence type="ECO:0000256" key="6">
    <source>
        <dbReference type="SAM" id="MobiDB-lite"/>
    </source>
</evidence>
<evidence type="ECO:0000256" key="3">
    <source>
        <dbReference type="ARBA" id="ARBA00022692"/>
    </source>
</evidence>
<feature type="transmembrane region" description="Helical" evidence="7">
    <location>
        <begin position="205"/>
        <end position="223"/>
    </location>
</feature>
<evidence type="ECO:0008006" key="10">
    <source>
        <dbReference type="Google" id="ProtNLM"/>
    </source>
</evidence>
<keyword evidence="2" id="KW-0813">Transport</keyword>
<dbReference type="PANTHER" id="PTHR23502:SF132">
    <property type="entry name" value="POLYAMINE TRANSPORTER 2-RELATED"/>
    <property type="match status" value="1"/>
</dbReference>
<evidence type="ECO:0000313" key="8">
    <source>
        <dbReference type="EMBL" id="ODQ63579.1"/>
    </source>
</evidence>
<dbReference type="Proteomes" id="UP000095009">
    <property type="component" value="Unassembled WGS sequence"/>
</dbReference>
<keyword evidence="3 7" id="KW-0812">Transmembrane</keyword>
<evidence type="ECO:0000256" key="2">
    <source>
        <dbReference type="ARBA" id="ARBA00022448"/>
    </source>
</evidence>
<evidence type="ECO:0000256" key="7">
    <source>
        <dbReference type="SAM" id="Phobius"/>
    </source>
</evidence>
<gene>
    <name evidence="8" type="ORF">NADFUDRAFT_53242</name>
</gene>